<reference evidence="1 2" key="1">
    <citation type="journal article" date="2016" name="Front. Microbiol.">
        <title>Single-Cell (Meta-)Genomics of a Dimorphic Candidatus Thiomargarita nelsonii Reveals Genomic Plasticity.</title>
        <authorList>
            <person name="Flood B.E."/>
            <person name="Fliss P."/>
            <person name="Jones D.S."/>
            <person name="Dick G.J."/>
            <person name="Jain S."/>
            <person name="Kaster A.K."/>
            <person name="Winkel M."/>
            <person name="Mussmann M."/>
            <person name="Bailey J."/>
        </authorList>
    </citation>
    <scope>NUCLEOTIDE SEQUENCE [LARGE SCALE GENOMIC DNA]</scope>
    <source>
        <strain evidence="1">Hydrate Ridge</strain>
    </source>
</reference>
<dbReference type="AlphaFoldDB" id="A0A0A6RW87"/>
<proteinExistence type="predicted"/>
<accession>A0A0A6RW87</accession>
<dbReference type="GO" id="GO:0016746">
    <property type="term" value="F:acyltransferase activity"/>
    <property type="evidence" value="ECO:0007669"/>
    <property type="project" value="InterPro"/>
</dbReference>
<comment type="caution">
    <text evidence="1">The sequence shown here is derived from an EMBL/GenBank/DDBJ whole genome shotgun (WGS) entry which is preliminary data.</text>
</comment>
<sequence length="63" mass="7379">MKLQTAYIVAAKRTAVGKIHGVFNQTRPDDLLVHAIKGLLNTVPKIWYGEHVYWHWYGRSEYH</sequence>
<keyword evidence="2" id="KW-1185">Reference proteome</keyword>
<dbReference type="EMBL" id="JSZA02000093">
    <property type="protein sequence ID" value="KHD08146.1"/>
    <property type="molecule type" value="Genomic_DNA"/>
</dbReference>
<gene>
    <name evidence="1" type="ORF">PN36_20960</name>
</gene>
<organism evidence="1 2">
    <name type="scientific">Candidatus Thiomargarita nelsonii</name>
    <dbReference type="NCBI Taxonomy" id="1003181"/>
    <lineage>
        <taxon>Bacteria</taxon>
        <taxon>Pseudomonadati</taxon>
        <taxon>Pseudomonadota</taxon>
        <taxon>Gammaproteobacteria</taxon>
        <taxon>Thiotrichales</taxon>
        <taxon>Thiotrichaceae</taxon>
        <taxon>Thiomargarita</taxon>
    </lineage>
</organism>
<dbReference type="Gene3D" id="3.40.47.10">
    <property type="match status" value="1"/>
</dbReference>
<dbReference type="Proteomes" id="UP000030428">
    <property type="component" value="Unassembled WGS sequence"/>
</dbReference>
<protein>
    <submittedName>
        <fullName evidence="1">Uncharacterized protein</fullName>
    </submittedName>
</protein>
<evidence type="ECO:0000313" key="2">
    <source>
        <dbReference type="Proteomes" id="UP000030428"/>
    </source>
</evidence>
<dbReference type="InterPro" id="IPR016039">
    <property type="entry name" value="Thiolase-like"/>
</dbReference>
<evidence type="ECO:0000313" key="1">
    <source>
        <dbReference type="EMBL" id="KHD08146.1"/>
    </source>
</evidence>
<name>A0A0A6RW87_9GAMM</name>